<dbReference type="STRING" id="1165094.RINTHH_5310"/>
<keyword evidence="4 10" id="KW-0808">Transferase</keyword>
<dbReference type="EC" id="2.7.6.3" evidence="3"/>
<dbReference type="Pfam" id="PF01288">
    <property type="entry name" value="HPPK"/>
    <property type="match status" value="1"/>
</dbReference>
<dbReference type="PANTHER" id="PTHR43071:SF1">
    <property type="entry name" value="2-AMINO-4-HYDROXY-6-HYDROXYMETHYLDIHYDROPTERIDINE PYROPHOSPHOKINASE"/>
    <property type="match status" value="1"/>
</dbReference>
<dbReference type="InterPro" id="IPR000550">
    <property type="entry name" value="Hppk"/>
</dbReference>
<keyword evidence="6 10" id="KW-0418">Kinase</keyword>
<evidence type="ECO:0000313" key="10">
    <source>
        <dbReference type="EMBL" id="CCH66686.1"/>
    </source>
</evidence>
<keyword evidence="5" id="KW-0547">Nucleotide-binding</keyword>
<name>M1X4U2_9NOST</name>
<dbReference type="CDD" id="cd00483">
    <property type="entry name" value="HPPK"/>
    <property type="match status" value="1"/>
</dbReference>
<dbReference type="PANTHER" id="PTHR43071">
    <property type="entry name" value="2-AMINO-4-HYDROXY-6-HYDROXYMETHYLDIHYDROPTERIDINE PYROPHOSPHOKINASE"/>
    <property type="match status" value="1"/>
</dbReference>
<evidence type="ECO:0000259" key="9">
    <source>
        <dbReference type="PROSITE" id="PS00794"/>
    </source>
</evidence>
<evidence type="ECO:0000256" key="2">
    <source>
        <dbReference type="ARBA" id="ARBA00005051"/>
    </source>
</evidence>
<dbReference type="PROSITE" id="PS00794">
    <property type="entry name" value="HPPK"/>
    <property type="match status" value="1"/>
</dbReference>
<evidence type="ECO:0000256" key="5">
    <source>
        <dbReference type="ARBA" id="ARBA00022741"/>
    </source>
</evidence>
<keyword evidence="11" id="KW-1185">Reference proteome</keyword>
<evidence type="ECO:0000256" key="3">
    <source>
        <dbReference type="ARBA" id="ARBA00013253"/>
    </source>
</evidence>
<reference evidence="10 11" key="1">
    <citation type="submission" date="2012-05" db="EMBL/GenBank/DDBJ databases">
        <authorList>
            <person name="Hilton J."/>
        </authorList>
    </citation>
    <scope>NUCLEOTIDE SEQUENCE [LARGE SCALE GENOMIC DNA]</scope>
    <source>
        <strain evidence="10 11">HH01</strain>
    </source>
</reference>
<evidence type="ECO:0000256" key="1">
    <source>
        <dbReference type="ARBA" id="ARBA00000198"/>
    </source>
</evidence>
<comment type="caution">
    <text evidence="10">The sequence shown here is derived from an EMBL/GenBank/DDBJ whole genome shotgun (WGS) entry which is preliminary data.</text>
</comment>
<evidence type="ECO:0000313" key="11">
    <source>
        <dbReference type="Proteomes" id="UP000053051"/>
    </source>
</evidence>
<feature type="domain" description="7,8-dihydro-6-hydroxymethylpterin-pyrophosphokinase" evidence="9">
    <location>
        <begin position="104"/>
        <end position="115"/>
    </location>
</feature>
<dbReference type="SUPFAM" id="SSF55083">
    <property type="entry name" value="6-hydroxymethyl-7,8-dihydropterin pyrophosphokinase, HPPK"/>
    <property type="match status" value="1"/>
</dbReference>
<accession>M1X4U2</accession>
<dbReference type="EMBL" id="CAIY01000027">
    <property type="protein sequence ID" value="CCH66686.1"/>
    <property type="molecule type" value="Genomic_DNA"/>
</dbReference>
<evidence type="ECO:0000256" key="7">
    <source>
        <dbReference type="ARBA" id="ARBA00022840"/>
    </source>
</evidence>
<sequence>MKNTSLLLKWDRQKTNHSCKCAVALGSNLGDSLGILEGALSQLSHISGIRVKSHSSWYKTKAVGPSQPDYFNACALLEVEIAPRLLLKKLLFVENQFGRKRQEHWGPRTLDLDLLLYEDLILDTPTLQIPHPRMIDRSFVLVPLSEIAPNWIEPISGCTIQYLLHDVECGDVHLVKMVKNKGEGIYNPYQSKR</sequence>
<dbReference type="GO" id="GO:0016301">
    <property type="term" value="F:kinase activity"/>
    <property type="evidence" value="ECO:0007669"/>
    <property type="project" value="UniProtKB-KW"/>
</dbReference>
<dbReference type="Proteomes" id="UP000053051">
    <property type="component" value="Unassembled WGS sequence"/>
</dbReference>
<dbReference type="InterPro" id="IPR035907">
    <property type="entry name" value="Hppk_sf"/>
</dbReference>
<dbReference type="GO" id="GO:0046656">
    <property type="term" value="P:folic acid biosynthetic process"/>
    <property type="evidence" value="ECO:0007669"/>
    <property type="project" value="UniProtKB-KW"/>
</dbReference>
<evidence type="ECO:0000256" key="6">
    <source>
        <dbReference type="ARBA" id="ARBA00022777"/>
    </source>
</evidence>
<keyword evidence="7" id="KW-0067">ATP-binding</keyword>
<dbReference type="GO" id="GO:0005524">
    <property type="term" value="F:ATP binding"/>
    <property type="evidence" value="ECO:0007669"/>
    <property type="project" value="UniProtKB-KW"/>
</dbReference>
<protein>
    <recommendedName>
        <fullName evidence="3">2-amino-4-hydroxy-6-hydroxymethyldihydropteridine diphosphokinase</fullName>
        <ecNumber evidence="3">2.7.6.3</ecNumber>
    </recommendedName>
</protein>
<gene>
    <name evidence="10" type="ORF">RINTHH_5310</name>
</gene>
<dbReference type="AlphaFoldDB" id="M1X4U2"/>
<proteinExistence type="predicted"/>
<dbReference type="Gene3D" id="3.30.70.560">
    <property type="entry name" value="7,8-Dihydro-6-hydroxymethylpterin-pyrophosphokinase HPPK"/>
    <property type="match status" value="1"/>
</dbReference>
<keyword evidence="8" id="KW-0289">Folate biosynthesis</keyword>
<dbReference type="GO" id="GO:0046654">
    <property type="term" value="P:tetrahydrofolate biosynthetic process"/>
    <property type="evidence" value="ECO:0007669"/>
    <property type="project" value="UniProtKB-UniPathway"/>
</dbReference>
<organism evidence="10 11">
    <name type="scientific">Richelia intracellularis HH01</name>
    <dbReference type="NCBI Taxonomy" id="1165094"/>
    <lineage>
        <taxon>Bacteria</taxon>
        <taxon>Bacillati</taxon>
        <taxon>Cyanobacteriota</taxon>
        <taxon>Cyanophyceae</taxon>
        <taxon>Nostocales</taxon>
        <taxon>Nostocaceae</taxon>
        <taxon>Richelia</taxon>
    </lineage>
</organism>
<dbReference type="RefSeq" id="WP_008232450.1">
    <property type="nucleotide sequence ID" value="NZ_CAIY01000027.1"/>
</dbReference>
<reference evidence="11" key="2">
    <citation type="submission" date="2016-01" db="EMBL/GenBank/DDBJ databases">
        <title>Diatom-associated endosymboitic cyanobacterium lacks core nitrogen metabolism enzymes.</title>
        <authorList>
            <person name="Hilton J.A."/>
            <person name="Foster R.A."/>
            <person name="Tripp H.J."/>
            <person name="Carter B.J."/>
            <person name="Zehr J.P."/>
            <person name="Villareal T.A."/>
        </authorList>
    </citation>
    <scope>NUCLEOTIDE SEQUENCE [LARGE SCALE GENOMIC DNA]</scope>
    <source>
        <strain evidence="11">HH01</strain>
    </source>
</reference>
<comment type="catalytic activity">
    <reaction evidence="1">
        <text>6-hydroxymethyl-7,8-dihydropterin + ATP = (7,8-dihydropterin-6-yl)methyl diphosphate + AMP + H(+)</text>
        <dbReference type="Rhea" id="RHEA:11412"/>
        <dbReference type="ChEBI" id="CHEBI:15378"/>
        <dbReference type="ChEBI" id="CHEBI:30616"/>
        <dbReference type="ChEBI" id="CHEBI:44841"/>
        <dbReference type="ChEBI" id="CHEBI:72950"/>
        <dbReference type="ChEBI" id="CHEBI:456215"/>
        <dbReference type="EC" id="2.7.6.3"/>
    </reaction>
</comment>
<dbReference type="OrthoDB" id="9808041at2"/>
<comment type="pathway">
    <text evidence="2">Cofactor biosynthesis; tetrahydrofolate biosynthesis; 2-amino-4-hydroxy-6-hydroxymethyl-7,8-dihydropteridine diphosphate from 7,8-dihydroneopterin triphosphate: step 4/4.</text>
</comment>
<dbReference type="NCBIfam" id="TIGR01498">
    <property type="entry name" value="folK"/>
    <property type="match status" value="1"/>
</dbReference>
<dbReference type="GO" id="GO:0003848">
    <property type="term" value="F:2-amino-4-hydroxy-6-hydroxymethyldihydropteridine diphosphokinase activity"/>
    <property type="evidence" value="ECO:0007669"/>
    <property type="project" value="UniProtKB-EC"/>
</dbReference>
<evidence type="ECO:0000256" key="4">
    <source>
        <dbReference type="ARBA" id="ARBA00022679"/>
    </source>
</evidence>
<evidence type="ECO:0000256" key="8">
    <source>
        <dbReference type="ARBA" id="ARBA00022909"/>
    </source>
</evidence>
<dbReference type="UniPathway" id="UPA00077">
    <property type="reaction ID" value="UER00155"/>
</dbReference>